<dbReference type="Proteomes" id="UP000031668">
    <property type="component" value="Unassembled WGS sequence"/>
</dbReference>
<gene>
    <name evidence="1" type="ORF">RF11_11672</name>
</gene>
<sequence length="242" mass="28530">MLLKDFQVFQIILISLFRQCYETQIIDFPSSNPTHRLELVGNYIATCAHTTWREPIEADNESIFTQTIELPTYYSKYVNRLWKINVFFDIEEQEKHYAFTQIGVDMIIFDQMTIGLPGIPKFAEKVDFKYRIHDQYSITKKQTNCTFYNIQIKLPEVDIALCSFYLNFTSIRLQFLKAEKSECVTEVYNYLKIGNFTYHEVDVNLETKTNFRLQKANDLFNCGTCAIHPSNYINYYLGLHSS</sequence>
<evidence type="ECO:0000313" key="2">
    <source>
        <dbReference type="Proteomes" id="UP000031668"/>
    </source>
</evidence>
<name>A0A0C2MDF5_THEKT</name>
<keyword evidence="2" id="KW-1185">Reference proteome</keyword>
<evidence type="ECO:0000313" key="1">
    <source>
        <dbReference type="EMBL" id="KII62344.1"/>
    </source>
</evidence>
<proteinExistence type="predicted"/>
<accession>A0A0C2MDF5</accession>
<comment type="caution">
    <text evidence="1">The sequence shown here is derived from an EMBL/GenBank/DDBJ whole genome shotgun (WGS) entry which is preliminary data.</text>
</comment>
<reference evidence="1 2" key="1">
    <citation type="journal article" date="2014" name="Genome Biol. Evol.">
        <title>The genome of the myxosporean Thelohanellus kitauei shows adaptations to nutrient acquisition within its fish host.</title>
        <authorList>
            <person name="Yang Y."/>
            <person name="Xiong J."/>
            <person name="Zhou Z."/>
            <person name="Huo F."/>
            <person name="Miao W."/>
            <person name="Ran C."/>
            <person name="Liu Y."/>
            <person name="Zhang J."/>
            <person name="Feng J."/>
            <person name="Wang M."/>
            <person name="Wang M."/>
            <person name="Wang L."/>
            <person name="Yao B."/>
        </authorList>
    </citation>
    <scope>NUCLEOTIDE SEQUENCE [LARGE SCALE GENOMIC DNA]</scope>
    <source>
        <strain evidence="1">Wuqing</strain>
    </source>
</reference>
<dbReference type="AlphaFoldDB" id="A0A0C2MDF5"/>
<protein>
    <submittedName>
        <fullName evidence="1">Uncharacterized protein</fullName>
    </submittedName>
</protein>
<organism evidence="1 2">
    <name type="scientific">Thelohanellus kitauei</name>
    <name type="common">Myxosporean</name>
    <dbReference type="NCBI Taxonomy" id="669202"/>
    <lineage>
        <taxon>Eukaryota</taxon>
        <taxon>Metazoa</taxon>
        <taxon>Cnidaria</taxon>
        <taxon>Myxozoa</taxon>
        <taxon>Myxosporea</taxon>
        <taxon>Bivalvulida</taxon>
        <taxon>Platysporina</taxon>
        <taxon>Myxobolidae</taxon>
        <taxon>Thelohanellus</taxon>
    </lineage>
</organism>
<dbReference type="EMBL" id="JWZT01005004">
    <property type="protein sequence ID" value="KII62344.1"/>
    <property type="molecule type" value="Genomic_DNA"/>
</dbReference>